<dbReference type="AlphaFoldDB" id="A0AA86SRZ4"/>
<dbReference type="EMBL" id="OY731405">
    <property type="protein sequence ID" value="CAJ1971488.1"/>
    <property type="molecule type" value="Genomic_DNA"/>
</dbReference>
<sequence length="141" mass="16028">MQLDKDSGEGPSNRSKKERDGELARHSGMMPVNLLWDKLRITSELALQIDEEIPPVSKLKLRSRNISWWFLENWSTGVVKKFRDRLTARKESISCNQLGTLPVNLLLERSKIINTGALDNFGNSVNPIKDTSNCSKRGNYN</sequence>
<evidence type="ECO:0000256" key="1">
    <source>
        <dbReference type="SAM" id="MobiDB-lite"/>
    </source>
</evidence>
<feature type="region of interest" description="Disordered" evidence="1">
    <location>
        <begin position="1"/>
        <end position="23"/>
    </location>
</feature>
<keyword evidence="3" id="KW-1185">Reference proteome</keyword>
<reference evidence="2" key="1">
    <citation type="submission" date="2023-10" db="EMBL/GenBank/DDBJ databases">
        <authorList>
            <person name="Domelevo Entfellner J.-B."/>
        </authorList>
    </citation>
    <scope>NUCLEOTIDE SEQUENCE</scope>
</reference>
<accession>A0AA86SRZ4</accession>
<proteinExistence type="predicted"/>
<evidence type="ECO:0000313" key="3">
    <source>
        <dbReference type="Proteomes" id="UP001189624"/>
    </source>
</evidence>
<gene>
    <name evidence="2" type="ORF">AYBTSS11_LOCUS23489</name>
</gene>
<protein>
    <submittedName>
        <fullName evidence="2">Uncharacterized protein</fullName>
    </submittedName>
</protein>
<evidence type="ECO:0000313" key="2">
    <source>
        <dbReference type="EMBL" id="CAJ1971488.1"/>
    </source>
</evidence>
<dbReference type="Proteomes" id="UP001189624">
    <property type="component" value="Chromosome 8"/>
</dbReference>
<name>A0AA86SRZ4_9FABA</name>
<organism evidence="2 3">
    <name type="scientific">Sphenostylis stenocarpa</name>
    <dbReference type="NCBI Taxonomy" id="92480"/>
    <lineage>
        <taxon>Eukaryota</taxon>
        <taxon>Viridiplantae</taxon>
        <taxon>Streptophyta</taxon>
        <taxon>Embryophyta</taxon>
        <taxon>Tracheophyta</taxon>
        <taxon>Spermatophyta</taxon>
        <taxon>Magnoliopsida</taxon>
        <taxon>eudicotyledons</taxon>
        <taxon>Gunneridae</taxon>
        <taxon>Pentapetalae</taxon>
        <taxon>rosids</taxon>
        <taxon>fabids</taxon>
        <taxon>Fabales</taxon>
        <taxon>Fabaceae</taxon>
        <taxon>Papilionoideae</taxon>
        <taxon>50 kb inversion clade</taxon>
        <taxon>NPAAA clade</taxon>
        <taxon>indigoferoid/millettioid clade</taxon>
        <taxon>Phaseoleae</taxon>
        <taxon>Sphenostylis</taxon>
    </lineage>
</organism>
<dbReference type="Gramene" id="rna-AYBTSS11_LOCUS23489">
    <property type="protein sequence ID" value="CAJ1971488.1"/>
    <property type="gene ID" value="gene-AYBTSS11_LOCUS23489"/>
</dbReference>